<dbReference type="PANTHER" id="PTHR34427:SF5">
    <property type="entry name" value="DUF4283 DOMAIN-CONTAINING PROTEIN"/>
    <property type="match status" value="1"/>
</dbReference>
<accession>A0A5A7TUN4</accession>
<evidence type="ECO:0000313" key="3">
    <source>
        <dbReference type="Proteomes" id="UP000321393"/>
    </source>
</evidence>
<dbReference type="OrthoDB" id="1722780at2759"/>
<comment type="caution">
    <text evidence="2">The sequence shown here is derived from an EMBL/GenBank/DDBJ whole genome shotgun (WGS) entry which is preliminary data.</text>
</comment>
<evidence type="ECO:0000256" key="1">
    <source>
        <dbReference type="SAM" id="MobiDB-lite"/>
    </source>
</evidence>
<dbReference type="EMBL" id="SSTE01013279">
    <property type="protein sequence ID" value="KAA0047273.1"/>
    <property type="molecule type" value="Genomic_DNA"/>
</dbReference>
<name>A0A5A7TUN4_CUCMM</name>
<evidence type="ECO:0000313" key="2">
    <source>
        <dbReference type="EMBL" id="KAA0047273.1"/>
    </source>
</evidence>
<dbReference type="Proteomes" id="UP000321393">
    <property type="component" value="Unassembled WGS sequence"/>
</dbReference>
<feature type="region of interest" description="Disordered" evidence="1">
    <location>
        <begin position="92"/>
        <end position="140"/>
    </location>
</feature>
<protein>
    <submittedName>
        <fullName evidence="2">Mitotic spindle checkpoint protein mad1</fullName>
    </submittedName>
</protein>
<organism evidence="2 3">
    <name type="scientific">Cucumis melo var. makuwa</name>
    <name type="common">Oriental melon</name>
    <dbReference type="NCBI Taxonomy" id="1194695"/>
    <lineage>
        <taxon>Eukaryota</taxon>
        <taxon>Viridiplantae</taxon>
        <taxon>Streptophyta</taxon>
        <taxon>Embryophyta</taxon>
        <taxon>Tracheophyta</taxon>
        <taxon>Spermatophyta</taxon>
        <taxon>Magnoliopsida</taxon>
        <taxon>eudicotyledons</taxon>
        <taxon>Gunneridae</taxon>
        <taxon>Pentapetalae</taxon>
        <taxon>rosids</taxon>
        <taxon>fabids</taxon>
        <taxon>Cucurbitales</taxon>
        <taxon>Cucurbitaceae</taxon>
        <taxon>Benincaseae</taxon>
        <taxon>Cucumis</taxon>
    </lineage>
</organism>
<proteinExistence type="predicted"/>
<dbReference type="AlphaFoldDB" id="A0A5A7TUN4"/>
<sequence length="342" mass="39816">MTSKQEDNWRRPTDLHIPTFTTSYYINNNNVSSSIAANKLIHLKTYNRRGYVAEIFRVDDRGRRCCILVPEGTEKDELALFADMLFTKRDSTPKRKHISERAIRKQKTNSSSLETDSKSPRRTYADMVSQGSSSDTDSPKFLKAEKRSTRIIDPKCEKEATFDWNKIVVLTRRYFHNDWRKIIVKLKEQLDTNLSYQPFHADKALIFIKDKSLVRLLCKNRGWSTVGNVDVKFEEWNHAIHAMPRLMSSYGGWTKFRGIPLHAWNLNTFTQIRNACGGFMEVTRETRNKVDLIEAVIKIKYNYTVFIPATISVSDDKGNKFLVQTVVKAEGRWLKERSPRIH</sequence>
<reference evidence="2 3" key="1">
    <citation type="submission" date="2019-08" db="EMBL/GenBank/DDBJ databases">
        <title>Draft genome sequences of two oriental melons (Cucumis melo L. var makuwa).</title>
        <authorList>
            <person name="Kwon S.-Y."/>
        </authorList>
    </citation>
    <scope>NUCLEOTIDE SEQUENCE [LARGE SCALE GENOMIC DNA]</scope>
    <source>
        <strain evidence="3">cv. SW 3</strain>
        <tissue evidence="2">Leaf</tissue>
    </source>
</reference>
<dbReference type="PANTHER" id="PTHR34427">
    <property type="entry name" value="DUF4283 DOMAIN PROTEIN"/>
    <property type="match status" value="1"/>
</dbReference>
<feature type="compositionally biased region" description="Basic and acidic residues" evidence="1">
    <location>
        <begin position="92"/>
        <end position="103"/>
    </location>
</feature>
<gene>
    <name evidence="2" type="ORF">E6C27_scaffold908G00660</name>
</gene>